<feature type="transmembrane region" description="Helical" evidence="1">
    <location>
        <begin position="46"/>
        <end position="65"/>
    </location>
</feature>
<gene>
    <name evidence="2" type="ORF">EDD33_2842</name>
</gene>
<comment type="caution">
    <text evidence="2">The sequence shown here is derived from an EMBL/GenBank/DDBJ whole genome shotgun (WGS) entry which is preliminary data.</text>
</comment>
<dbReference type="AlphaFoldDB" id="A0A3N2CWP5"/>
<dbReference type="Proteomes" id="UP000281738">
    <property type="component" value="Unassembled WGS sequence"/>
</dbReference>
<keyword evidence="1" id="KW-0812">Transmembrane</keyword>
<keyword evidence="1" id="KW-1133">Transmembrane helix</keyword>
<organism evidence="2 3">
    <name type="scientific">Nocardioides aurantiacus</name>
    <dbReference type="NCBI Taxonomy" id="86796"/>
    <lineage>
        <taxon>Bacteria</taxon>
        <taxon>Bacillati</taxon>
        <taxon>Actinomycetota</taxon>
        <taxon>Actinomycetes</taxon>
        <taxon>Propionibacteriales</taxon>
        <taxon>Nocardioidaceae</taxon>
        <taxon>Nocardioides</taxon>
    </lineage>
</organism>
<protein>
    <submittedName>
        <fullName evidence="2">Uncharacterized protein</fullName>
    </submittedName>
</protein>
<name>A0A3N2CWP5_9ACTN</name>
<feature type="transmembrane region" description="Helical" evidence="1">
    <location>
        <begin position="85"/>
        <end position="105"/>
    </location>
</feature>
<proteinExistence type="predicted"/>
<keyword evidence="1" id="KW-0472">Membrane</keyword>
<evidence type="ECO:0000256" key="1">
    <source>
        <dbReference type="SAM" id="Phobius"/>
    </source>
</evidence>
<feature type="transmembrane region" description="Helical" evidence="1">
    <location>
        <begin position="21"/>
        <end position="40"/>
    </location>
</feature>
<sequence length="135" mass="14450">MLQGASGVESAVRARAPQEHPLYFATGLVFVLAGLIFDITGNAGSGGAAVALTVAWVLLVGVMVATHIPYWRRYRQVRKRSTPKWVEWTLAAWGVAALFVLGILLDGSIGYAFALGGVVGAVPSLLWAERLRRTT</sequence>
<keyword evidence="3" id="KW-1185">Reference proteome</keyword>
<evidence type="ECO:0000313" key="3">
    <source>
        <dbReference type="Proteomes" id="UP000281738"/>
    </source>
</evidence>
<feature type="transmembrane region" description="Helical" evidence="1">
    <location>
        <begin position="111"/>
        <end position="128"/>
    </location>
</feature>
<dbReference type="EMBL" id="RKHO01000001">
    <property type="protein sequence ID" value="ROR91961.1"/>
    <property type="molecule type" value="Genomic_DNA"/>
</dbReference>
<evidence type="ECO:0000313" key="2">
    <source>
        <dbReference type="EMBL" id="ROR91961.1"/>
    </source>
</evidence>
<reference evidence="2 3" key="1">
    <citation type="submission" date="2018-11" db="EMBL/GenBank/DDBJ databases">
        <title>Sequencing the genomes of 1000 actinobacteria strains.</title>
        <authorList>
            <person name="Klenk H.-P."/>
        </authorList>
    </citation>
    <scope>NUCLEOTIDE SEQUENCE [LARGE SCALE GENOMIC DNA]</scope>
    <source>
        <strain evidence="2 3">DSM 12652</strain>
    </source>
</reference>
<accession>A0A3N2CWP5</accession>